<protein>
    <recommendedName>
        <fullName evidence="3">eCIS core domain-containing protein</fullName>
    </recommendedName>
</protein>
<evidence type="ECO:0000256" key="1">
    <source>
        <dbReference type="SAM" id="Coils"/>
    </source>
</evidence>
<dbReference type="eggNOG" id="arCOG10869">
    <property type="taxonomic scope" value="Archaea"/>
</dbReference>
<proteinExistence type="predicted"/>
<feature type="domain" description="eCIS core" evidence="3">
    <location>
        <begin position="1"/>
        <end position="55"/>
    </location>
</feature>
<feature type="non-terminal residue" evidence="4">
    <location>
        <position position="1"/>
    </location>
</feature>
<evidence type="ECO:0000313" key="4">
    <source>
        <dbReference type="EMBL" id="EMA41365.1"/>
    </source>
</evidence>
<dbReference type="RefSeq" id="WP_006672172.1">
    <property type="nucleotide sequence ID" value="NZ_AOMA01000064.1"/>
</dbReference>
<comment type="caution">
    <text evidence="4">The sequence shown here is derived from an EMBL/GenBank/DDBJ whole genome shotgun (WGS) entry which is preliminary data.</text>
</comment>
<gene>
    <name evidence="4" type="ORF">C446_06090</name>
</gene>
<dbReference type="EMBL" id="AOMA01000064">
    <property type="protein sequence ID" value="EMA41365.1"/>
    <property type="molecule type" value="Genomic_DNA"/>
</dbReference>
<dbReference type="InterPro" id="IPR025295">
    <property type="entry name" value="eCIS_core_dom"/>
</dbReference>
<dbReference type="Pfam" id="PF13699">
    <property type="entry name" value="eCIS_core"/>
    <property type="match status" value="1"/>
</dbReference>
<sequence>HTGPKAAEAADAIDAKAFTCGNAIVFNAGEYDPSSPEGQFLLAHELAHVKQQHGGAPISMMPKPNAELEIDPDPQLEREADQTAKEALSGEEPLTVSRMGTDVHIQRFENDRTAEFYEGVINAIRRESDDLDTEDIERIKSEVAEEIPGTEYDGAAGHDELNIKALEKAREAAAQKKEEMQLIREAEDKFASAEWGEKVHAAQVELGARDDESADFDEVADDDESPMDVVHEQAKLQKEYPEAVEKANELEDELESILGNGNIRLTEAQKEEIQSLEQKLAEKFDSPTARTVTTYLLNLMTDTLLHVQD</sequence>
<feature type="compositionally biased region" description="Basic and acidic residues" evidence="2">
    <location>
        <begin position="75"/>
        <end position="84"/>
    </location>
</feature>
<organism evidence="4 5">
    <name type="scientific">Halobiforma nitratireducens JCM 10879</name>
    <dbReference type="NCBI Taxonomy" id="1227454"/>
    <lineage>
        <taxon>Archaea</taxon>
        <taxon>Methanobacteriati</taxon>
        <taxon>Methanobacteriota</taxon>
        <taxon>Stenosarchaea group</taxon>
        <taxon>Halobacteria</taxon>
        <taxon>Halobacteriales</taxon>
        <taxon>Natrialbaceae</taxon>
        <taxon>Halobiforma</taxon>
    </lineage>
</organism>
<accession>M0MAE2</accession>
<evidence type="ECO:0000313" key="5">
    <source>
        <dbReference type="Proteomes" id="UP000011607"/>
    </source>
</evidence>
<reference evidence="4 5" key="1">
    <citation type="journal article" date="2014" name="PLoS Genet.">
        <title>Phylogenetically driven sequencing of extremely halophilic archaea reveals strategies for static and dynamic osmo-response.</title>
        <authorList>
            <person name="Becker E.A."/>
            <person name="Seitzer P.M."/>
            <person name="Tritt A."/>
            <person name="Larsen D."/>
            <person name="Krusor M."/>
            <person name="Yao A.I."/>
            <person name="Wu D."/>
            <person name="Madern D."/>
            <person name="Eisen J.A."/>
            <person name="Darling A.E."/>
            <person name="Facciotti M.T."/>
        </authorList>
    </citation>
    <scope>NUCLEOTIDE SEQUENCE [LARGE SCALE GENOMIC DNA]</scope>
    <source>
        <strain evidence="4 5">JCM 10879</strain>
    </source>
</reference>
<dbReference type="Proteomes" id="UP000011607">
    <property type="component" value="Unassembled WGS sequence"/>
</dbReference>
<keyword evidence="5" id="KW-1185">Reference proteome</keyword>
<dbReference type="PATRIC" id="fig|1227454.3.peg.1221"/>
<dbReference type="STRING" id="1227454.C446_06090"/>
<name>M0MAE2_9EURY</name>
<keyword evidence="1" id="KW-0175">Coiled coil</keyword>
<evidence type="ECO:0000256" key="2">
    <source>
        <dbReference type="SAM" id="MobiDB-lite"/>
    </source>
</evidence>
<evidence type="ECO:0000259" key="3">
    <source>
        <dbReference type="Pfam" id="PF13699"/>
    </source>
</evidence>
<feature type="region of interest" description="Disordered" evidence="2">
    <location>
        <begin position="55"/>
        <end position="93"/>
    </location>
</feature>
<feature type="coiled-coil region" evidence="1">
    <location>
        <begin position="233"/>
        <end position="286"/>
    </location>
</feature>
<dbReference type="AlphaFoldDB" id="M0MAE2"/>